<keyword evidence="2" id="KW-1185">Reference proteome</keyword>
<evidence type="ECO:0000313" key="1">
    <source>
        <dbReference type="EMBL" id="CAG5016448.1"/>
    </source>
</evidence>
<gene>
    <name evidence="1" type="ORF">PAPOLLO_LOCUS16524</name>
</gene>
<dbReference type="Proteomes" id="UP000691718">
    <property type="component" value="Unassembled WGS sequence"/>
</dbReference>
<organism evidence="1 2">
    <name type="scientific">Parnassius apollo</name>
    <name type="common">Apollo butterfly</name>
    <name type="synonym">Papilio apollo</name>
    <dbReference type="NCBI Taxonomy" id="110799"/>
    <lineage>
        <taxon>Eukaryota</taxon>
        <taxon>Metazoa</taxon>
        <taxon>Ecdysozoa</taxon>
        <taxon>Arthropoda</taxon>
        <taxon>Hexapoda</taxon>
        <taxon>Insecta</taxon>
        <taxon>Pterygota</taxon>
        <taxon>Neoptera</taxon>
        <taxon>Endopterygota</taxon>
        <taxon>Lepidoptera</taxon>
        <taxon>Glossata</taxon>
        <taxon>Ditrysia</taxon>
        <taxon>Papilionoidea</taxon>
        <taxon>Papilionidae</taxon>
        <taxon>Parnassiinae</taxon>
        <taxon>Parnassini</taxon>
        <taxon>Parnassius</taxon>
        <taxon>Parnassius</taxon>
    </lineage>
</organism>
<sequence length="99" mass="11808">MQENITKAINDNINQKFTIMENRTSNLEIKINKQQKTIDYLERQARKKNLIFYGVEETEHGYEELQSILLSSIKNHMKISIEQSEIELVRRLGKKREQD</sequence>
<reference evidence="1" key="1">
    <citation type="submission" date="2021-04" db="EMBL/GenBank/DDBJ databases">
        <authorList>
            <person name="Tunstrom K."/>
        </authorList>
    </citation>
    <scope>NUCLEOTIDE SEQUENCE</scope>
</reference>
<protein>
    <submittedName>
        <fullName evidence="1">(apollo) hypothetical protein</fullName>
    </submittedName>
</protein>
<proteinExistence type="predicted"/>
<dbReference type="OrthoDB" id="7417618at2759"/>
<comment type="caution">
    <text evidence="1">The sequence shown here is derived from an EMBL/GenBank/DDBJ whole genome shotgun (WGS) entry which is preliminary data.</text>
</comment>
<dbReference type="EMBL" id="CAJQZP010001098">
    <property type="protein sequence ID" value="CAG5016448.1"/>
    <property type="molecule type" value="Genomic_DNA"/>
</dbReference>
<evidence type="ECO:0000313" key="2">
    <source>
        <dbReference type="Proteomes" id="UP000691718"/>
    </source>
</evidence>
<name>A0A8S3XEU2_PARAO</name>
<dbReference type="AlphaFoldDB" id="A0A8S3XEU2"/>
<accession>A0A8S3XEU2</accession>